<dbReference type="SUPFAM" id="SSF51735">
    <property type="entry name" value="NAD(P)-binding Rossmann-fold domains"/>
    <property type="match status" value="2"/>
</dbReference>
<reference evidence="12 13" key="1">
    <citation type="journal article" date="2013" name="BMC Genomics">
        <title>Genomics-driven discovery of the pneumocandin biosynthetic gene cluster in the fungus Glarea lozoyensis.</title>
        <authorList>
            <person name="Chen L."/>
            <person name="Yue Q."/>
            <person name="Zhang X."/>
            <person name="Xiang M."/>
            <person name="Wang C."/>
            <person name="Li S."/>
            <person name="Che Y."/>
            <person name="Ortiz-Lopez F.J."/>
            <person name="Bills G.F."/>
            <person name="Liu X."/>
            <person name="An Z."/>
        </authorList>
    </citation>
    <scope>NUCLEOTIDE SEQUENCE [LARGE SCALE GENOMIC DNA]</scope>
    <source>
        <strain evidence="13">ATCC 20868 / MF5171</strain>
    </source>
</reference>
<dbReference type="PANTHER" id="PTHR43775:SF29">
    <property type="entry name" value="ASPERFURANONE POLYKETIDE SYNTHASE AFOG-RELATED"/>
    <property type="match status" value="1"/>
</dbReference>
<dbReference type="Pfam" id="PF02801">
    <property type="entry name" value="Ketoacyl-synt_C"/>
    <property type="match status" value="1"/>
</dbReference>
<evidence type="ECO:0000259" key="11">
    <source>
        <dbReference type="PROSITE" id="PS52019"/>
    </source>
</evidence>
<dbReference type="InterPro" id="IPR020807">
    <property type="entry name" value="PKS_DH"/>
</dbReference>
<dbReference type="Pfam" id="PF00109">
    <property type="entry name" value="ketoacyl-synt"/>
    <property type="match status" value="1"/>
</dbReference>
<dbReference type="GO" id="GO:0004312">
    <property type="term" value="F:fatty acid synthase activity"/>
    <property type="evidence" value="ECO:0007669"/>
    <property type="project" value="TreeGrafter"/>
</dbReference>
<proteinExistence type="predicted"/>
<dbReference type="CDD" id="cd05274">
    <property type="entry name" value="KR_FAS_SDR_x"/>
    <property type="match status" value="1"/>
</dbReference>
<dbReference type="SMART" id="SM00829">
    <property type="entry name" value="PKS_ER"/>
    <property type="match status" value="1"/>
</dbReference>
<feature type="domain" description="PKS/mFAS DH" evidence="11">
    <location>
        <begin position="958"/>
        <end position="1265"/>
    </location>
</feature>
<dbReference type="SUPFAM" id="SSF52151">
    <property type="entry name" value="FabD/lysophospholipase-like"/>
    <property type="match status" value="1"/>
</dbReference>
<keyword evidence="4" id="KW-0521">NADP</keyword>
<dbReference type="FunFam" id="3.40.50.720:FF:000209">
    <property type="entry name" value="Polyketide synthase Pks12"/>
    <property type="match status" value="1"/>
</dbReference>
<dbReference type="Gene3D" id="3.10.129.110">
    <property type="entry name" value="Polyketide synthase dehydratase"/>
    <property type="match status" value="1"/>
</dbReference>
<sequence>MNGSLFGKVADSEAVAVIGLSLRFPQDASSPAEFWEMLMKGKSARTEVPKDRYYIDGIKQAGKINVTQGHFMKENISTFDASFFSFTEAEVISMDPMQRWLLEVTYEAIENSGLKMQQIKESSTSVFIGSFLGEYEKILGRDPQLSSKYKSSGAATSMLANRISWFYDLRGPSLAVDTACSSSMYAFHLACQSIRSGETEMGIVGGSNVMLNPGTTQDLADLGFLSPDGTSYAFDERANGYGRGEGIGVVIVKALSKAIRDGDTIRAVVRATGVNQDGHTPGITQPSQSAQEDMIRDTYASASLDMGKTAFVEAHGVGTTLGDPTEATAIGNVFRDSRKNDVPILIGAVKTNIGHLEGASGVAGLIKTILALEKGVIPPNIWFERVNPSIDVDHLRIEFPTKPKSWPVDGVRRASVNSFGFGGANAHAVLDDAYHYLKHHQIDGNHSTVISPSPCSRLNGFHQKIPNGITNGVSHNHHGDDSEEELERQLFVFSAASEASLQCLVEIYFKSLPQHGDNSYLRNLAFTLSEKRTSLPWKLFSSSNSIDDLKKTLSNNALAKVKSLEVPKLCFIFTGQGAAWYAMGRKLLSHQVFLNSIQTSEAFLHALGCQWSITEELLKDEKSTRLNEAVVSQPVCTALQIAILQLLVSWKIKPKYVLGHSSGEIAAAYVAGGISHESACAIAYHRGQVTLLKQGDKPESMLAVGLSGPRVKMYFQLPEHRDRYIYIACYNSPTSTTISGDKADLEAFQVFLEKENVFARRLPVNIAYHSPRMNEISAQYNKLIHSISPGTPLYPDIAMISSLRGSQICATEASNPQYWVDNMVSPVRFLQAMESLPNFQVVNGHSKEEHNLNFLEIGPHCTLKSAVHDFLVSKSKESGAKYTSILMRHKCALDTSLRAAGEVYCWGHSVDINMVNRKEGAPPPRMLVNLPSYPFEHEKEYWFESRIDRNSRFQYPAQKLLGKRVEDWNPLEPRWRNIIRASDYPWIRDHNVNNTDLLPAAGMLVMALEASRQLSDSTRKAKGYEFADVSFKRPLVILPNDEGVEIQVYLKPGVERAGLTRSSFRICAYEDRAWSEICDGHISIEFINESSSFDEGPALECVTQSYEKECTERKARCTLSLSSKEFYARMVAYGYNFGPKFQSLKELKHNDDKEAVAIINLLDWQLEDYLIHPTVLDSFLQLSLLANTNGGAEKLPTMVPTICRKFWISADINSKPSTSTMHLYVKGQSQGFRQARSNIIILQGDRKSLAAHGEFQATVTTESSPTSPNDLEKHKRFCYNMEWKPDHRFLSQEKLISYCTDKVINNVQWLSTIEDRSLLVHMGWERVAREYAKNPDMLPHSKPHLEKYLKLGERRLAAYPKKELLQSMTLTDGEFEDLCVTVAGQNPEGMVLVNVLMNLFSVLTGKLDPLELMFKDGLINKLYAYMHESVTFQSLLGYVELLAHKTPNMKILELGAGTGGATQGVINTLTSTGTCLFSEYTFTDIAPSFFQAAEEKFRTRGSRMVYKQLDIERDPRNQGFEAGRYDVIVASNVLHATASLKNTLNNARILLKPGGKLLMYEYTDINEPVSSFIFGLLPGWWLGTEDVRKWGPTVPRIVWDEYLKDSGFTGIDVAFPLHEDFEPFSGMVATAAATLDGTTQNDANIGILINFRSISQNEIAKKLQDLFRESSARCDIVSLENVGDNDYNCHNLWISLLEVGEHFLYQISDQRLDTLRKVISNAETIVWIGSQASNESGPQLLENMATGFIRCMRAENPQTKFVNIMMGDWHCATPTLEALSSITMATFEASLDEYEPEFLEKDGAFNINRLVESQMNQVISNKTTEQSAYIQTLGQEPSRRLKLSVARPGMLDSFQYIDEVTSFAVPLGPDEIEVQVKVMGLNFRDVLIALGQEPASHFGFECSGVVLNVGSDIANEVKPGDRVACIKAGCFQTVVRCKWNAALKIPDSMSFETAAAFPITYNSAYHAIYRLASMKPKESILVHSGSGGLGQACIQLAKLLDATIYATVSSEAKKQFLIDKYDISPQRIFSSRNLSFADGIMALTGGRGVDVIINSLSGAALQRTWECIAPFGRFIEMGKRDIHNFGTLPMFPFSQGATFSSFDLFQMWHFPETAKSVFETTMKLLVDGLVTIPTPLHEYQGTEIVEAFRYLESGNSCGKIVIHINPDDKVMVAPSSQWKCKFDPAATYLIAGGLGGIGRSIAQWMVDNGAKNLILLSRSKNHSEAARSMLEGFRNKGIQVYTPPCDISFETSLRNALQACGSIPPIKGCIQASMVLRDTLFESMTAEDMAEATKPKVDGSWNLHKLLPTGLDFFVLLSSAAGIVGTLFQSNYAAGNTFQDALAAHRVNSGEKALSLDLGIISDVGHVAEEDLTDALGIEYYGGVTKKDILAMLDLACDNTQSLQAAQEIIGVDALRANKFRGSEGTILLRRPLFRHLFQMSEQETRDQQHDQEINNYRDTIMAAQSMKEVREIILSALLDKLSKTLAVDKKGLDIVKPMHSYGLDSLSAVEMRAWFGNAIAADVAVFHILGNSSIEQMVTSIAPKSKFLSEKVKGEVSF</sequence>
<dbReference type="Pfam" id="PF14765">
    <property type="entry name" value="PS-DH"/>
    <property type="match status" value="1"/>
</dbReference>
<dbReference type="Pfam" id="PF00698">
    <property type="entry name" value="Acyl_transf_1"/>
    <property type="match status" value="1"/>
</dbReference>
<dbReference type="InterPro" id="IPR032821">
    <property type="entry name" value="PKS_assoc"/>
</dbReference>
<dbReference type="InterPro" id="IPR013968">
    <property type="entry name" value="PKS_KR"/>
</dbReference>
<dbReference type="InterPro" id="IPR013217">
    <property type="entry name" value="Methyltransf_12"/>
</dbReference>
<keyword evidence="13" id="KW-1185">Reference proteome</keyword>
<evidence type="ECO:0000259" key="9">
    <source>
        <dbReference type="PROSITE" id="PS50075"/>
    </source>
</evidence>
<dbReference type="PROSITE" id="PS00606">
    <property type="entry name" value="KS3_1"/>
    <property type="match status" value="1"/>
</dbReference>
<dbReference type="GO" id="GO:0006633">
    <property type="term" value="P:fatty acid biosynthetic process"/>
    <property type="evidence" value="ECO:0007669"/>
    <property type="project" value="InterPro"/>
</dbReference>
<dbReference type="InterPro" id="IPR006162">
    <property type="entry name" value="Ppantetheine_attach_site"/>
</dbReference>
<dbReference type="Pfam" id="PF13602">
    <property type="entry name" value="ADH_zinc_N_2"/>
    <property type="match status" value="1"/>
</dbReference>
<dbReference type="Pfam" id="PF08240">
    <property type="entry name" value="ADH_N"/>
    <property type="match status" value="1"/>
</dbReference>
<dbReference type="Gene3D" id="3.40.50.720">
    <property type="entry name" value="NAD(P)-binding Rossmann-like Domain"/>
    <property type="match status" value="1"/>
</dbReference>
<evidence type="ECO:0000256" key="3">
    <source>
        <dbReference type="ARBA" id="ARBA00022679"/>
    </source>
</evidence>
<name>S3D2J0_GLAL2</name>
<dbReference type="SUPFAM" id="SSF47336">
    <property type="entry name" value="ACP-like"/>
    <property type="match status" value="1"/>
</dbReference>
<feature type="region of interest" description="N-terminal hotdog fold" evidence="8">
    <location>
        <begin position="958"/>
        <end position="1089"/>
    </location>
</feature>
<dbReference type="InterPro" id="IPR014043">
    <property type="entry name" value="Acyl_transferase_dom"/>
</dbReference>
<dbReference type="InterPro" id="IPR020806">
    <property type="entry name" value="PKS_PP-bd"/>
</dbReference>
<keyword evidence="5" id="KW-0560">Oxidoreductase</keyword>
<dbReference type="PROSITE" id="PS50075">
    <property type="entry name" value="CARRIER"/>
    <property type="match status" value="1"/>
</dbReference>
<gene>
    <name evidence="12" type="ORF">GLAREA_02163</name>
</gene>
<dbReference type="SUPFAM" id="SSF53335">
    <property type="entry name" value="S-adenosyl-L-methionine-dependent methyltransferases"/>
    <property type="match status" value="1"/>
</dbReference>
<dbReference type="InterPro" id="IPR016036">
    <property type="entry name" value="Malonyl_transacylase_ACP-bd"/>
</dbReference>
<dbReference type="InterPro" id="IPR036736">
    <property type="entry name" value="ACP-like_sf"/>
</dbReference>
<dbReference type="CDD" id="cd05195">
    <property type="entry name" value="enoyl_red"/>
    <property type="match status" value="1"/>
</dbReference>
<dbReference type="GO" id="GO:0031177">
    <property type="term" value="F:phosphopantetheine binding"/>
    <property type="evidence" value="ECO:0007669"/>
    <property type="project" value="InterPro"/>
</dbReference>
<dbReference type="InterPro" id="IPR013154">
    <property type="entry name" value="ADH-like_N"/>
</dbReference>
<dbReference type="InterPro" id="IPR036291">
    <property type="entry name" value="NAD(P)-bd_dom_sf"/>
</dbReference>
<dbReference type="InterPro" id="IPR029063">
    <property type="entry name" value="SAM-dependent_MTases_sf"/>
</dbReference>
<evidence type="ECO:0000256" key="2">
    <source>
        <dbReference type="ARBA" id="ARBA00022553"/>
    </source>
</evidence>
<dbReference type="KEGG" id="glz:GLAREA_02163"/>
<protein>
    <submittedName>
        <fullName evidence="12">Thiolase-like protein</fullName>
    </submittedName>
</protein>
<dbReference type="InterPro" id="IPR057326">
    <property type="entry name" value="KR_dom"/>
</dbReference>
<dbReference type="InterPro" id="IPR020843">
    <property type="entry name" value="ER"/>
</dbReference>
<dbReference type="GeneID" id="19461221"/>
<dbReference type="STRING" id="1116229.S3D2J0"/>
<dbReference type="PANTHER" id="PTHR43775">
    <property type="entry name" value="FATTY ACID SYNTHASE"/>
    <property type="match status" value="1"/>
</dbReference>
<accession>S3D2J0</accession>
<evidence type="ECO:0000259" key="10">
    <source>
        <dbReference type="PROSITE" id="PS52004"/>
    </source>
</evidence>
<evidence type="ECO:0000313" key="12">
    <source>
        <dbReference type="EMBL" id="EPE26251.1"/>
    </source>
</evidence>
<dbReference type="PROSITE" id="PS52019">
    <property type="entry name" value="PKS_MFAS_DH"/>
    <property type="match status" value="1"/>
</dbReference>
<feature type="active site" description="Proton acceptor; for dehydratase activity" evidence="8">
    <location>
        <position position="990"/>
    </location>
</feature>
<dbReference type="InterPro" id="IPR050091">
    <property type="entry name" value="PKS_NRPS_Biosynth_Enz"/>
</dbReference>
<dbReference type="Pfam" id="PF16197">
    <property type="entry name" value="KAsynt_C_assoc"/>
    <property type="match status" value="1"/>
</dbReference>
<dbReference type="InterPro" id="IPR011032">
    <property type="entry name" value="GroES-like_sf"/>
</dbReference>
<dbReference type="HOGENOM" id="CLU_000022_31_0_1"/>
<dbReference type="InterPro" id="IPR014031">
    <property type="entry name" value="Ketoacyl_synth_C"/>
</dbReference>
<dbReference type="Gene3D" id="1.10.1200.10">
    <property type="entry name" value="ACP-like"/>
    <property type="match status" value="1"/>
</dbReference>
<dbReference type="OMA" id="FQMHEIA"/>
<dbReference type="InterPro" id="IPR020841">
    <property type="entry name" value="PKS_Beta-ketoAc_synthase_dom"/>
</dbReference>
<dbReference type="Pfam" id="PF23297">
    <property type="entry name" value="ACP_SdgA_C"/>
    <property type="match status" value="1"/>
</dbReference>
<dbReference type="Gene3D" id="3.30.70.3290">
    <property type="match status" value="1"/>
</dbReference>
<dbReference type="GO" id="GO:1901336">
    <property type="term" value="P:lactone biosynthetic process"/>
    <property type="evidence" value="ECO:0007669"/>
    <property type="project" value="UniProtKB-ARBA"/>
</dbReference>
<dbReference type="SMART" id="SM00823">
    <property type="entry name" value="PKS_PP"/>
    <property type="match status" value="1"/>
</dbReference>
<evidence type="ECO:0000256" key="1">
    <source>
        <dbReference type="ARBA" id="ARBA00022450"/>
    </source>
</evidence>
<dbReference type="RefSeq" id="XP_008087570.1">
    <property type="nucleotide sequence ID" value="XM_008089379.1"/>
</dbReference>
<dbReference type="EMBL" id="KE145371">
    <property type="protein sequence ID" value="EPE26251.1"/>
    <property type="molecule type" value="Genomic_DNA"/>
</dbReference>
<dbReference type="InterPro" id="IPR014030">
    <property type="entry name" value="Ketoacyl_synth_N"/>
</dbReference>
<dbReference type="InterPro" id="IPR016035">
    <property type="entry name" value="Acyl_Trfase/lysoPLipase"/>
</dbReference>
<dbReference type="CDD" id="cd00833">
    <property type="entry name" value="PKS"/>
    <property type="match status" value="1"/>
</dbReference>
<evidence type="ECO:0000256" key="8">
    <source>
        <dbReference type="PROSITE-ProRule" id="PRU01363"/>
    </source>
</evidence>
<dbReference type="GO" id="GO:0044550">
    <property type="term" value="P:secondary metabolite biosynthetic process"/>
    <property type="evidence" value="ECO:0007669"/>
    <property type="project" value="TreeGrafter"/>
</dbReference>
<dbReference type="GO" id="GO:0016491">
    <property type="term" value="F:oxidoreductase activity"/>
    <property type="evidence" value="ECO:0007669"/>
    <property type="project" value="UniProtKB-KW"/>
</dbReference>
<dbReference type="InterPro" id="IPR009081">
    <property type="entry name" value="PP-bd_ACP"/>
</dbReference>
<evidence type="ECO:0000256" key="4">
    <source>
        <dbReference type="ARBA" id="ARBA00022857"/>
    </source>
</evidence>
<dbReference type="SUPFAM" id="SSF53901">
    <property type="entry name" value="Thiolase-like"/>
    <property type="match status" value="1"/>
</dbReference>
<dbReference type="OrthoDB" id="329835at2759"/>
<dbReference type="Pfam" id="PF08659">
    <property type="entry name" value="KR"/>
    <property type="match status" value="1"/>
</dbReference>
<evidence type="ECO:0000313" key="13">
    <source>
        <dbReference type="Proteomes" id="UP000016922"/>
    </source>
</evidence>
<dbReference type="GO" id="GO:0004315">
    <property type="term" value="F:3-oxoacyl-[acyl-carrier-protein] synthase activity"/>
    <property type="evidence" value="ECO:0007669"/>
    <property type="project" value="InterPro"/>
</dbReference>
<dbReference type="InterPro" id="IPR016039">
    <property type="entry name" value="Thiolase-like"/>
</dbReference>
<dbReference type="InterPro" id="IPR049900">
    <property type="entry name" value="PKS_mFAS_DH"/>
</dbReference>
<dbReference type="InterPro" id="IPR049552">
    <property type="entry name" value="PKS_DH_N"/>
</dbReference>
<dbReference type="InterPro" id="IPR042104">
    <property type="entry name" value="PKS_dehydratase_sf"/>
</dbReference>
<dbReference type="SMART" id="SM00822">
    <property type="entry name" value="PKS_KR"/>
    <property type="match status" value="1"/>
</dbReference>
<dbReference type="SUPFAM" id="SSF55048">
    <property type="entry name" value="Probable ACP-binding domain of malonyl-CoA ACP transacylase"/>
    <property type="match status" value="1"/>
</dbReference>
<evidence type="ECO:0000256" key="6">
    <source>
        <dbReference type="ARBA" id="ARBA00023268"/>
    </source>
</evidence>
<dbReference type="PROSITE" id="PS00012">
    <property type="entry name" value="PHOSPHOPANTETHEINE"/>
    <property type="match status" value="1"/>
</dbReference>
<keyword evidence="1" id="KW-0596">Phosphopantetheine</keyword>
<dbReference type="Proteomes" id="UP000016922">
    <property type="component" value="Unassembled WGS sequence"/>
</dbReference>
<dbReference type="Gene3D" id="3.90.180.10">
    <property type="entry name" value="Medium-chain alcohol dehydrogenases, catalytic domain"/>
    <property type="match status" value="1"/>
</dbReference>
<dbReference type="SMART" id="SM00826">
    <property type="entry name" value="PKS_DH"/>
    <property type="match status" value="1"/>
</dbReference>
<feature type="domain" description="Carrier" evidence="9">
    <location>
        <begin position="2469"/>
        <end position="2546"/>
    </location>
</feature>
<dbReference type="SUPFAM" id="SSF50129">
    <property type="entry name" value="GroES-like"/>
    <property type="match status" value="1"/>
</dbReference>
<dbReference type="Gene3D" id="3.40.47.10">
    <property type="match status" value="1"/>
</dbReference>
<dbReference type="Gene3D" id="3.40.50.150">
    <property type="entry name" value="Vaccinia Virus protein VP39"/>
    <property type="match status" value="1"/>
</dbReference>
<keyword evidence="3" id="KW-0808">Transferase</keyword>
<dbReference type="SMART" id="SM00827">
    <property type="entry name" value="PKS_AT"/>
    <property type="match status" value="1"/>
</dbReference>
<dbReference type="PROSITE" id="PS52004">
    <property type="entry name" value="KS3_2"/>
    <property type="match status" value="1"/>
</dbReference>
<dbReference type="eggNOG" id="KOG1202">
    <property type="taxonomic scope" value="Eukaryota"/>
</dbReference>
<dbReference type="InterPro" id="IPR018201">
    <property type="entry name" value="Ketoacyl_synth_AS"/>
</dbReference>
<feature type="domain" description="Ketosynthase family 3 (KS3)" evidence="10">
    <location>
        <begin position="12"/>
        <end position="432"/>
    </location>
</feature>
<dbReference type="Gene3D" id="3.40.366.10">
    <property type="entry name" value="Malonyl-Coenzyme A Acyl Carrier Protein, domain 2"/>
    <property type="match status" value="1"/>
</dbReference>
<feature type="active site" description="Proton donor; for dehydratase activity" evidence="8">
    <location>
        <position position="1177"/>
    </location>
</feature>
<keyword evidence="6" id="KW-0511">Multifunctional enzyme</keyword>
<dbReference type="InterPro" id="IPR001227">
    <property type="entry name" value="Ac_transferase_dom_sf"/>
</dbReference>
<evidence type="ECO:0000256" key="7">
    <source>
        <dbReference type="ARBA" id="ARBA00023315"/>
    </source>
</evidence>
<dbReference type="Pfam" id="PF21089">
    <property type="entry name" value="PKS_DH_N"/>
    <property type="match status" value="1"/>
</dbReference>
<dbReference type="Pfam" id="PF08242">
    <property type="entry name" value="Methyltransf_12"/>
    <property type="match status" value="1"/>
</dbReference>
<dbReference type="SMART" id="SM00825">
    <property type="entry name" value="PKS_KS"/>
    <property type="match status" value="1"/>
</dbReference>
<keyword evidence="7" id="KW-0012">Acyltransferase</keyword>
<dbReference type="InterPro" id="IPR049551">
    <property type="entry name" value="PKS_DH_C"/>
</dbReference>
<feature type="region of interest" description="C-terminal hotdog fold" evidence="8">
    <location>
        <begin position="1118"/>
        <end position="1265"/>
    </location>
</feature>
<organism evidence="12 13">
    <name type="scientific">Glarea lozoyensis (strain ATCC 20868 / MF5171)</name>
    <dbReference type="NCBI Taxonomy" id="1116229"/>
    <lineage>
        <taxon>Eukaryota</taxon>
        <taxon>Fungi</taxon>
        <taxon>Dikarya</taxon>
        <taxon>Ascomycota</taxon>
        <taxon>Pezizomycotina</taxon>
        <taxon>Leotiomycetes</taxon>
        <taxon>Helotiales</taxon>
        <taxon>Helotiaceae</taxon>
        <taxon>Glarea</taxon>
    </lineage>
</organism>
<keyword evidence="2" id="KW-0597">Phosphoprotein</keyword>
<evidence type="ECO:0000256" key="5">
    <source>
        <dbReference type="ARBA" id="ARBA00023002"/>
    </source>
</evidence>